<evidence type="ECO:0000313" key="2">
    <source>
        <dbReference type="EMBL" id="GFD37021.1"/>
    </source>
</evidence>
<comment type="caution">
    <text evidence="2">The sequence shown here is derived from an EMBL/GenBank/DDBJ whole genome shotgun (WGS) entry which is preliminary data.</text>
</comment>
<proteinExistence type="predicted"/>
<dbReference type="EMBL" id="BKCJ011479578">
    <property type="protein sequence ID" value="GFD37021.1"/>
    <property type="molecule type" value="Genomic_DNA"/>
</dbReference>
<evidence type="ECO:0008006" key="3">
    <source>
        <dbReference type="Google" id="ProtNLM"/>
    </source>
</evidence>
<accession>A0A699VVP9</accession>
<reference evidence="2" key="1">
    <citation type="journal article" date="2019" name="Sci. Rep.">
        <title>Draft genome of Tanacetum cinerariifolium, the natural source of mosquito coil.</title>
        <authorList>
            <person name="Yamashiro T."/>
            <person name="Shiraishi A."/>
            <person name="Satake H."/>
            <person name="Nakayama K."/>
        </authorList>
    </citation>
    <scope>NUCLEOTIDE SEQUENCE</scope>
</reference>
<gene>
    <name evidence="2" type="ORF">Tci_908990</name>
</gene>
<evidence type="ECO:0000256" key="1">
    <source>
        <dbReference type="SAM" id="MobiDB-lite"/>
    </source>
</evidence>
<feature type="region of interest" description="Disordered" evidence="1">
    <location>
        <begin position="1"/>
        <end position="35"/>
    </location>
</feature>
<dbReference type="AlphaFoldDB" id="A0A699VVP9"/>
<sequence>MINEGVNAALAARDATRNGEDSHTSGTGARRPVQAAREYSYSKFLKCKPLEYK</sequence>
<feature type="non-terminal residue" evidence="2">
    <location>
        <position position="53"/>
    </location>
</feature>
<protein>
    <recommendedName>
        <fullName evidence="3">Reverse transcriptase domain-containing protein</fullName>
    </recommendedName>
</protein>
<organism evidence="2">
    <name type="scientific">Tanacetum cinerariifolium</name>
    <name type="common">Dalmatian daisy</name>
    <name type="synonym">Chrysanthemum cinerariifolium</name>
    <dbReference type="NCBI Taxonomy" id="118510"/>
    <lineage>
        <taxon>Eukaryota</taxon>
        <taxon>Viridiplantae</taxon>
        <taxon>Streptophyta</taxon>
        <taxon>Embryophyta</taxon>
        <taxon>Tracheophyta</taxon>
        <taxon>Spermatophyta</taxon>
        <taxon>Magnoliopsida</taxon>
        <taxon>eudicotyledons</taxon>
        <taxon>Gunneridae</taxon>
        <taxon>Pentapetalae</taxon>
        <taxon>asterids</taxon>
        <taxon>campanulids</taxon>
        <taxon>Asterales</taxon>
        <taxon>Asteraceae</taxon>
        <taxon>Asteroideae</taxon>
        <taxon>Anthemideae</taxon>
        <taxon>Anthemidinae</taxon>
        <taxon>Tanacetum</taxon>
    </lineage>
</organism>
<name>A0A699VVP9_TANCI</name>
<feature type="compositionally biased region" description="Basic and acidic residues" evidence="1">
    <location>
        <begin position="14"/>
        <end position="23"/>
    </location>
</feature>